<evidence type="ECO:0000256" key="5">
    <source>
        <dbReference type="ARBA" id="ARBA00023237"/>
    </source>
</evidence>
<dbReference type="InterPro" id="IPR012944">
    <property type="entry name" value="SusD_RagB_dom"/>
</dbReference>
<organism evidence="8 9">
    <name type="scientific">Sphingobacterium mizutaii</name>
    <dbReference type="NCBI Taxonomy" id="1010"/>
    <lineage>
        <taxon>Bacteria</taxon>
        <taxon>Pseudomonadati</taxon>
        <taxon>Bacteroidota</taxon>
        <taxon>Sphingobacteriia</taxon>
        <taxon>Sphingobacteriales</taxon>
        <taxon>Sphingobacteriaceae</taxon>
        <taxon>Sphingobacterium</taxon>
    </lineage>
</organism>
<evidence type="ECO:0000313" key="9">
    <source>
        <dbReference type="Proteomes" id="UP000215355"/>
    </source>
</evidence>
<dbReference type="Proteomes" id="UP000215355">
    <property type="component" value="Chromosome 1"/>
</dbReference>
<dbReference type="EMBL" id="LT906468">
    <property type="protein sequence ID" value="SNV62547.1"/>
    <property type="molecule type" value="Genomic_DNA"/>
</dbReference>
<dbReference type="InterPro" id="IPR033985">
    <property type="entry name" value="SusD-like_N"/>
</dbReference>
<dbReference type="AlphaFoldDB" id="A0AAJ5C1Y1"/>
<gene>
    <name evidence="8" type="ORF">SAMEA4412673_03806</name>
</gene>
<feature type="domain" description="SusD-like N-terminal" evidence="7">
    <location>
        <begin position="21"/>
        <end position="227"/>
    </location>
</feature>
<comment type="subcellular location">
    <subcellularLocation>
        <location evidence="1">Cell outer membrane</location>
    </subcellularLocation>
</comment>
<evidence type="ECO:0000313" key="8">
    <source>
        <dbReference type="EMBL" id="SNV62547.1"/>
    </source>
</evidence>
<comment type="similarity">
    <text evidence="2">Belongs to the SusD family.</text>
</comment>
<dbReference type="KEGG" id="smiz:4412673_03806"/>
<dbReference type="Pfam" id="PF14322">
    <property type="entry name" value="SusD-like_3"/>
    <property type="match status" value="1"/>
</dbReference>
<dbReference type="GO" id="GO:0009279">
    <property type="term" value="C:cell outer membrane"/>
    <property type="evidence" value="ECO:0007669"/>
    <property type="project" value="UniProtKB-SubCell"/>
</dbReference>
<accession>A0AAJ5C1Y1</accession>
<dbReference type="Pfam" id="PF07980">
    <property type="entry name" value="SusD_RagB"/>
    <property type="match status" value="1"/>
</dbReference>
<keyword evidence="3" id="KW-0732">Signal</keyword>
<name>A0AAJ5C1Y1_9SPHI</name>
<protein>
    <submittedName>
        <fullName evidence="8">SusD family</fullName>
    </submittedName>
</protein>
<evidence type="ECO:0000256" key="2">
    <source>
        <dbReference type="ARBA" id="ARBA00006275"/>
    </source>
</evidence>
<proteinExistence type="inferred from homology"/>
<evidence type="ECO:0000259" key="7">
    <source>
        <dbReference type="Pfam" id="PF14322"/>
    </source>
</evidence>
<evidence type="ECO:0000259" key="6">
    <source>
        <dbReference type="Pfam" id="PF07980"/>
    </source>
</evidence>
<dbReference type="RefSeq" id="WP_093099454.1">
    <property type="nucleotide sequence ID" value="NZ_FNGK01000004.1"/>
</dbReference>
<sequence length="458" mass="52706">MKNILKLLTAALVIAGCSKGFLEEQPSSKIFTPEKVADFQRLLDNFDMIGHTSVLPQLSADEYYIVSESSWLSSRTAVERNSYIWEEDVYGGEVDIDEWNIPYRTVFYANSMISQIDRAGGPDGGDGGLRDVYGQALFHRARANYDLLKNYSVPYDESTASRDLGIPLRKDPSVDYNQPRSTVEECYDLIFDDLVRSIDLLASTGPIPQRNRATKLASYAMLSRICLYRREYGLAEKWADEFLKRYDVLIDYNTLSSTSVAPFTRTNEELIMFGISTKYNNASSYSSARTFFVDTALIDLYDRDDLRRSVYFFERDPGRYVMKTGYNGIALVPFTGMAVDEVVLNRAECQARGNRLDQAAQSMNRLLEKRYREGTYEPVTYQDREVALVHILQERRKELVWRCLRWDDIKRLNKEGANITLKRVLGGREFILLPNSPRYVFNIPQDEINRSGIEQNKR</sequence>
<evidence type="ECO:0000256" key="3">
    <source>
        <dbReference type="ARBA" id="ARBA00022729"/>
    </source>
</evidence>
<dbReference type="InterPro" id="IPR011990">
    <property type="entry name" value="TPR-like_helical_dom_sf"/>
</dbReference>
<reference evidence="8 9" key="1">
    <citation type="submission" date="2017-06" db="EMBL/GenBank/DDBJ databases">
        <authorList>
            <consortium name="Pathogen Informatics"/>
        </authorList>
    </citation>
    <scope>NUCLEOTIDE SEQUENCE [LARGE SCALE GENOMIC DNA]</scope>
    <source>
        <strain evidence="8 9">NCTC12149</strain>
    </source>
</reference>
<keyword evidence="4" id="KW-0472">Membrane</keyword>
<evidence type="ECO:0000256" key="4">
    <source>
        <dbReference type="ARBA" id="ARBA00023136"/>
    </source>
</evidence>
<keyword evidence="5" id="KW-0998">Cell outer membrane</keyword>
<evidence type="ECO:0000256" key="1">
    <source>
        <dbReference type="ARBA" id="ARBA00004442"/>
    </source>
</evidence>
<dbReference type="PROSITE" id="PS51257">
    <property type="entry name" value="PROKAR_LIPOPROTEIN"/>
    <property type="match status" value="1"/>
</dbReference>
<dbReference type="SUPFAM" id="SSF48452">
    <property type="entry name" value="TPR-like"/>
    <property type="match status" value="1"/>
</dbReference>
<feature type="domain" description="RagB/SusD" evidence="6">
    <location>
        <begin position="341"/>
        <end position="415"/>
    </location>
</feature>
<dbReference type="Gene3D" id="1.25.40.390">
    <property type="match status" value="1"/>
</dbReference>